<dbReference type="AlphaFoldDB" id="A0A286RKI2"/>
<dbReference type="KEGG" id="ttf:THTE_3841"/>
<organism evidence="2 3">
    <name type="scientific">Thermogutta terrifontis</name>
    <dbReference type="NCBI Taxonomy" id="1331910"/>
    <lineage>
        <taxon>Bacteria</taxon>
        <taxon>Pseudomonadati</taxon>
        <taxon>Planctomycetota</taxon>
        <taxon>Planctomycetia</taxon>
        <taxon>Pirellulales</taxon>
        <taxon>Thermoguttaceae</taxon>
        <taxon>Thermogutta</taxon>
    </lineage>
</organism>
<feature type="region of interest" description="Disordered" evidence="1">
    <location>
        <begin position="1"/>
        <end position="25"/>
    </location>
</feature>
<evidence type="ECO:0000313" key="2">
    <source>
        <dbReference type="EMBL" id="ASV76442.1"/>
    </source>
</evidence>
<sequence length="53" mass="5668">MLSANGNRWRSGKPGLGPAPSEQIPPGVTLLFYAVSLLAKRRAAVYLTNTRLG</sequence>
<dbReference type="EMBL" id="CP018477">
    <property type="protein sequence ID" value="ASV76442.1"/>
    <property type="molecule type" value="Genomic_DNA"/>
</dbReference>
<reference evidence="2 3" key="1">
    <citation type="journal article" name="Front. Microbiol.">
        <title>Sugar Metabolism of the First Thermophilic Planctomycete Thermogutta terrifontis: Comparative Genomic and Transcriptomic Approaches.</title>
        <authorList>
            <person name="Elcheninov A.G."/>
            <person name="Menzel P."/>
            <person name="Gudbergsdottir S.R."/>
            <person name="Slesarev A.I."/>
            <person name="Kadnikov V.V."/>
            <person name="Krogh A."/>
            <person name="Bonch-Osmolovskaya E.A."/>
            <person name="Peng X."/>
            <person name="Kublanov I.V."/>
        </authorList>
    </citation>
    <scope>NUCLEOTIDE SEQUENCE [LARGE SCALE GENOMIC DNA]</scope>
    <source>
        <strain evidence="2 3">R1</strain>
    </source>
</reference>
<gene>
    <name evidence="2" type="ORF">THTE_3841</name>
</gene>
<evidence type="ECO:0000256" key="1">
    <source>
        <dbReference type="SAM" id="MobiDB-lite"/>
    </source>
</evidence>
<evidence type="ECO:0000313" key="3">
    <source>
        <dbReference type="Proteomes" id="UP000215086"/>
    </source>
</evidence>
<name>A0A286RKI2_9BACT</name>
<accession>A0A286RKI2</accession>
<dbReference type="Proteomes" id="UP000215086">
    <property type="component" value="Chromosome"/>
</dbReference>
<protein>
    <submittedName>
        <fullName evidence="2">Uncharacterized protein</fullName>
    </submittedName>
</protein>
<proteinExistence type="predicted"/>
<keyword evidence="3" id="KW-1185">Reference proteome</keyword>